<proteinExistence type="predicted"/>
<dbReference type="Proteomes" id="UP000784294">
    <property type="component" value="Unassembled WGS sequence"/>
</dbReference>
<reference evidence="2" key="1">
    <citation type="submission" date="2018-11" db="EMBL/GenBank/DDBJ databases">
        <authorList>
            <consortium name="Pathogen Informatics"/>
        </authorList>
    </citation>
    <scope>NUCLEOTIDE SEQUENCE</scope>
</reference>
<sequence length="85" mass="9132">MVGAQTAVTDGEGALNPLGSFSHLSHTNTSTHTFSTNTHNYLARSDFCIALANPRLDANSSPVESCWPEPPTCSKLVRSWTNQSP</sequence>
<evidence type="ECO:0000313" key="3">
    <source>
        <dbReference type="Proteomes" id="UP000784294"/>
    </source>
</evidence>
<organism evidence="2 3">
    <name type="scientific">Protopolystoma xenopodis</name>
    <dbReference type="NCBI Taxonomy" id="117903"/>
    <lineage>
        <taxon>Eukaryota</taxon>
        <taxon>Metazoa</taxon>
        <taxon>Spiralia</taxon>
        <taxon>Lophotrochozoa</taxon>
        <taxon>Platyhelminthes</taxon>
        <taxon>Monogenea</taxon>
        <taxon>Polyopisthocotylea</taxon>
        <taxon>Polystomatidea</taxon>
        <taxon>Polystomatidae</taxon>
        <taxon>Protopolystoma</taxon>
    </lineage>
</organism>
<dbReference type="EMBL" id="CAAALY010254083">
    <property type="protein sequence ID" value="VEL37125.1"/>
    <property type="molecule type" value="Genomic_DNA"/>
</dbReference>
<evidence type="ECO:0000256" key="1">
    <source>
        <dbReference type="SAM" id="MobiDB-lite"/>
    </source>
</evidence>
<name>A0A3S5CU40_9PLAT</name>
<dbReference type="AlphaFoldDB" id="A0A3S5CU40"/>
<comment type="caution">
    <text evidence="2">The sequence shown here is derived from an EMBL/GenBank/DDBJ whole genome shotgun (WGS) entry which is preliminary data.</text>
</comment>
<protein>
    <submittedName>
        <fullName evidence="2">Uncharacterized protein</fullName>
    </submittedName>
</protein>
<feature type="region of interest" description="Disordered" evidence="1">
    <location>
        <begin position="1"/>
        <end position="20"/>
    </location>
</feature>
<gene>
    <name evidence="2" type="ORF">PXEA_LOCUS30565</name>
</gene>
<evidence type="ECO:0000313" key="2">
    <source>
        <dbReference type="EMBL" id="VEL37125.1"/>
    </source>
</evidence>
<accession>A0A3S5CU40</accession>
<keyword evidence="3" id="KW-1185">Reference proteome</keyword>